<dbReference type="AlphaFoldDB" id="A0AAN6Q5J8"/>
<reference evidence="2" key="1">
    <citation type="journal article" date="2023" name="Mol. Phylogenet. Evol.">
        <title>Genome-scale phylogeny and comparative genomics of the fungal order Sordariales.</title>
        <authorList>
            <person name="Hensen N."/>
            <person name="Bonometti L."/>
            <person name="Westerberg I."/>
            <person name="Brannstrom I.O."/>
            <person name="Guillou S."/>
            <person name="Cros-Aarteil S."/>
            <person name="Calhoun S."/>
            <person name="Haridas S."/>
            <person name="Kuo A."/>
            <person name="Mondo S."/>
            <person name="Pangilinan J."/>
            <person name="Riley R."/>
            <person name="LaButti K."/>
            <person name="Andreopoulos B."/>
            <person name="Lipzen A."/>
            <person name="Chen C."/>
            <person name="Yan M."/>
            <person name="Daum C."/>
            <person name="Ng V."/>
            <person name="Clum A."/>
            <person name="Steindorff A."/>
            <person name="Ohm R.A."/>
            <person name="Martin F."/>
            <person name="Silar P."/>
            <person name="Natvig D.O."/>
            <person name="Lalanne C."/>
            <person name="Gautier V."/>
            <person name="Ament-Velasquez S.L."/>
            <person name="Kruys A."/>
            <person name="Hutchinson M.I."/>
            <person name="Powell A.J."/>
            <person name="Barry K."/>
            <person name="Miller A.N."/>
            <person name="Grigoriev I.V."/>
            <person name="Debuchy R."/>
            <person name="Gladieux P."/>
            <person name="Hiltunen Thoren M."/>
            <person name="Johannesson H."/>
        </authorList>
    </citation>
    <scope>NUCLEOTIDE SEQUENCE</scope>
    <source>
        <strain evidence="2">CBS 757.83</strain>
    </source>
</reference>
<gene>
    <name evidence="2" type="ORF">N658DRAFT_236362</name>
</gene>
<name>A0AAN6Q5J8_9PEZI</name>
<reference evidence="2" key="2">
    <citation type="submission" date="2023-05" db="EMBL/GenBank/DDBJ databases">
        <authorList>
            <consortium name="Lawrence Berkeley National Laboratory"/>
            <person name="Steindorff A."/>
            <person name="Hensen N."/>
            <person name="Bonometti L."/>
            <person name="Westerberg I."/>
            <person name="Brannstrom I.O."/>
            <person name="Guillou S."/>
            <person name="Cros-Aarteil S."/>
            <person name="Calhoun S."/>
            <person name="Haridas S."/>
            <person name="Kuo A."/>
            <person name="Mondo S."/>
            <person name="Pangilinan J."/>
            <person name="Riley R."/>
            <person name="Labutti K."/>
            <person name="Andreopoulos B."/>
            <person name="Lipzen A."/>
            <person name="Chen C."/>
            <person name="Yanf M."/>
            <person name="Daum C."/>
            <person name="Ng V."/>
            <person name="Clum A."/>
            <person name="Ohm R."/>
            <person name="Martin F."/>
            <person name="Silar P."/>
            <person name="Natvig D."/>
            <person name="Lalanne C."/>
            <person name="Gautier V."/>
            <person name="Ament-Velasquez S.L."/>
            <person name="Kruys A."/>
            <person name="Hutchinson M.I."/>
            <person name="Powell A.J."/>
            <person name="Barry K."/>
            <person name="Miller A.N."/>
            <person name="Grigoriev I.V."/>
            <person name="Debuchy R."/>
            <person name="Gladieux P."/>
            <person name="Thoren M.H."/>
            <person name="Johannesson H."/>
        </authorList>
    </citation>
    <scope>NUCLEOTIDE SEQUENCE</scope>
    <source>
        <strain evidence="2">CBS 757.83</strain>
    </source>
</reference>
<keyword evidence="3" id="KW-1185">Reference proteome</keyword>
<feature type="region of interest" description="Disordered" evidence="1">
    <location>
        <begin position="1"/>
        <end position="22"/>
    </location>
</feature>
<evidence type="ECO:0000256" key="1">
    <source>
        <dbReference type="SAM" id="MobiDB-lite"/>
    </source>
</evidence>
<organism evidence="2 3">
    <name type="scientific">Parathielavia hyrcaniae</name>
    <dbReference type="NCBI Taxonomy" id="113614"/>
    <lineage>
        <taxon>Eukaryota</taxon>
        <taxon>Fungi</taxon>
        <taxon>Dikarya</taxon>
        <taxon>Ascomycota</taxon>
        <taxon>Pezizomycotina</taxon>
        <taxon>Sordariomycetes</taxon>
        <taxon>Sordariomycetidae</taxon>
        <taxon>Sordariales</taxon>
        <taxon>Chaetomiaceae</taxon>
        <taxon>Parathielavia</taxon>
    </lineage>
</organism>
<evidence type="ECO:0000313" key="3">
    <source>
        <dbReference type="Proteomes" id="UP001305647"/>
    </source>
</evidence>
<dbReference type="EMBL" id="MU863627">
    <property type="protein sequence ID" value="KAK4103944.1"/>
    <property type="molecule type" value="Genomic_DNA"/>
</dbReference>
<proteinExistence type="predicted"/>
<protein>
    <submittedName>
        <fullName evidence="2">Uncharacterized protein</fullName>
    </submittedName>
</protein>
<evidence type="ECO:0000313" key="2">
    <source>
        <dbReference type="EMBL" id="KAK4103944.1"/>
    </source>
</evidence>
<accession>A0AAN6Q5J8</accession>
<dbReference type="Proteomes" id="UP001305647">
    <property type="component" value="Unassembled WGS sequence"/>
</dbReference>
<comment type="caution">
    <text evidence="2">The sequence shown here is derived from an EMBL/GenBank/DDBJ whole genome shotgun (WGS) entry which is preliminary data.</text>
</comment>
<sequence>MFLRRRGRPPPPPPPTAEEEAEKEALHVFTAGDDAPPPFPIRPLPGCLVLCFSLLCSCSRHAMLLGVLDGQNNNNSSKAGRRRRERHPFSSLCSALSPALLFPQMTSTVTGNGCRRLVDNKASQFWLLSSEAAPAGGAIGNKGVLGDGTRVRYRDSDTLLCSVQVVSDRVCCYCVCTCTIHFPTDRSIKPRAS</sequence>